<organism evidence="6 7">
    <name type="scientific">Bryocella elongata</name>
    <dbReference type="NCBI Taxonomy" id="863522"/>
    <lineage>
        <taxon>Bacteria</taxon>
        <taxon>Pseudomonadati</taxon>
        <taxon>Acidobacteriota</taxon>
        <taxon>Terriglobia</taxon>
        <taxon>Terriglobales</taxon>
        <taxon>Acidobacteriaceae</taxon>
        <taxon>Bryocella</taxon>
    </lineage>
</organism>
<dbReference type="SMART" id="SM00893">
    <property type="entry name" value="ETF"/>
    <property type="match status" value="1"/>
</dbReference>
<keyword evidence="4" id="KW-0249">Electron transport</keyword>
<dbReference type="OrthoDB" id="9804960at2"/>
<dbReference type="Proteomes" id="UP000236728">
    <property type="component" value="Unassembled WGS sequence"/>
</dbReference>
<dbReference type="GO" id="GO:0009055">
    <property type="term" value="F:electron transfer activity"/>
    <property type="evidence" value="ECO:0007669"/>
    <property type="project" value="InterPro"/>
</dbReference>
<dbReference type="PANTHER" id="PTHR21294:SF8">
    <property type="entry name" value="ELECTRON TRANSFER FLAVOPROTEIN SUBUNIT BETA"/>
    <property type="match status" value="1"/>
</dbReference>
<dbReference type="CDD" id="cd01714">
    <property type="entry name" value="ETF_beta"/>
    <property type="match status" value="1"/>
</dbReference>
<evidence type="ECO:0000256" key="4">
    <source>
        <dbReference type="ARBA" id="ARBA00022982"/>
    </source>
</evidence>
<dbReference type="PANTHER" id="PTHR21294">
    <property type="entry name" value="ELECTRON TRANSFER FLAVOPROTEIN BETA-SUBUNIT"/>
    <property type="match status" value="1"/>
</dbReference>
<dbReference type="Pfam" id="PF01012">
    <property type="entry name" value="ETF"/>
    <property type="match status" value="1"/>
</dbReference>
<dbReference type="InterPro" id="IPR012255">
    <property type="entry name" value="ETF_b"/>
</dbReference>
<protein>
    <recommendedName>
        <fullName evidence="2">Electron transfer flavoprotein subunit beta</fullName>
    </recommendedName>
</protein>
<dbReference type="PIRSF" id="PIRSF000090">
    <property type="entry name" value="Beta-ETF"/>
    <property type="match status" value="1"/>
</dbReference>
<proteinExistence type="inferred from homology"/>
<dbReference type="InterPro" id="IPR014730">
    <property type="entry name" value="ETF_a/b_N"/>
</dbReference>
<evidence type="ECO:0000259" key="5">
    <source>
        <dbReference type="SMART" id="SM00893"/>
    </source>
</evidence>
<evidence type="ECO:0000256" key="1">
    <source>
        <dbReference type="ARBA" id="ARBA00007557"/>
    </source>
</evidence>
<evidence type="ECO:0000256" key="2">
    <source>
        <dbReference type="ARBA" id="ARBA00016797"/>
    </source>
</evidence>
<dbReference type="InterPro" id="IPR014729">
    <property type="entry name" value="Rossmann-like_a/b/a_fold"/>
</dbReference>
<dbReference type="SUPFAM" id="SSF52402">
    <property type="entry name" value="Adenine nucleotide alpha hydrolases-like"/>
    <property type="match status" value="1"/>
</dbReference>
<dbReference type="AlphaFoldDB" id="A0A1H5XYE1"/>
<keyword evidence="7" id="KW-1185">Reference proteome</keyword>
<gene>
    <name evidence="6" type="ORF">SAMN05421819_2032</name>
</gene>
<dbReference type="Gene3D" id="3.40.50.620">
    <property type="entry name" value="HUPs"/>
    <property type="match status" value="1"/>
</dbReference>
<sequence>MRILAIVAQVPGAEERLKVAEGGVDLGASKLVLDTMDEYGVEEALRLREAGAGGDTAVEVIVLGVGPSRVEAALRNALALGADRAVLVDSGAIDLARDVVATSKVIAEVAKRERADLVLCGAQQADSDSQALGAAVAERLGWAQATWVTALTCEGRTLAGRHDVDDGQQDFRLPLPAVVTAQQGLNEPRYPTLPNIMKARKKELRMEVLAGFDVAPQVRLVKQELQHRERLHRLIPGSDAKAAADELLRALREDAKVLA</sequence>
<evidence type="ECO:0000313" key="6">
    <source>
        <dbReference type="EMBL" id="SEG16673.1"/>
    </source>
</evidence>
<evidence type="ECO:0000313" key="7">
    <source>
        <dbReference type="Proteomes" id="UP000236728"/>
    </source>
</evidence>
<comment type="similarity">
    <text evidence="1">Belongs to the ETF beta-subunit/FixA family.</text>
</comment>
<feature type="domain" description="Electron transfer flavoprotein alpha/beta-subunit N-terminal" evidence="5">
    <location>
        <begin position="21"/>
        <end position="216"/>
    </location>
</feature>
<accession>A0A1H5XYE1</accession>
<evidence type="ECO:0000256" key="3">
    <source>
        <dbReference type="ARBA" id="ARBA00022448"/>
    </source>
</evidence>
<keyword evidence="3" id="KW-0813">Transport</keyword>
<dbReference type="EMBL" id="FNVA01000003">
    <property type="protein sequence ID" value="SEG16673.1"/>
    <property type="molecule type" value="Genomic_DNA"/>
</dbReference>
<dbReference type="RefSeq" id="WP_103932942.1">
    <property type="nucleotide sequence ID" value="NZ_FNVA01000003.1"/>
</dbReference>
<dbReference type="InterPro" id="IPR033948">
    <property type="entry name" value="ETF_beta_N"/>
</dbReference>
<reference evidence="6 7" key="1">
    <citation type="submission" date="2016-10" db="EMBL/GenBank/DDBJ databases">
        <authorList>
            <person name="de Groot N.N."/>
        </authorList>
    </citation>
    <scope>NUCLEOTIDE SEQUENCE [LARGE SCALE GENOMIC DNA]</scope>
    <source>
        <strain evidence="6 7">DSM 22489</strain>
    </source>
</reference>
<name>A0A1H5XYE1_9BACT</name>